<evidence type="ECO:0000256" key="4">
    <source>
        <dbReference type="SAM" id="MobiDB-lite"/>
    </source>
</evidence>
<dbReference type="GO" id="GO:0005886">
    <property type="term" value="C:plasma membrane"/>
    <property type="evidence" value="ECO:0007669"/>
    <property type="project" value="UniProtKB-SubCell"/>
</dbReference>
<gene>
    <name evidence="5" type="primary">GME11134_g</name>
</gene>
<dbReference type="AlphaFoldDB" id="A0A1B2U6X2"/>
<evidence type="ECO:0000256" key="3">
    <source>
        <dbReference type="ARBA" id="ARBA00023134"/>
    </source>
</evidence>
<feature type="region of interest" description="Disordered" evidence="4">
    <location>
        <begin position="1"/>
        <end position="58"/>
    </location>
</feature>
<keyword evidence="3" id="KW-0342">GTP-binding</keyword>
<reference evidence="5" key="1">
    <citation type="submission" date="2016-03" db="EMBL/GenBank/DDBJ databases">
        <title>Small GTPases and Expression Models of vvran1 Under Oxidative and Cold Stresses in Straw Mushroom Volvariella volvacea.</title>
        <authorList>
            <person name="Yan J."/>
            <person name="Xie B."/>
        </authorList>
    </citation>
    <scope>NUCLEOTIDE SEQUENCE</scope>
    <source>
        <strain evidence="5">PYd21</strain>
    </source>
</reference>
<dbReference type="PROSITE" id="PS51419">
    <property type="entry name" value="RAB"/>
    <property type="match status" value="1"/>
</dbReference>
<proteinExistence type="predicted"/>
<feature type="region of interest" description="Disordered" evidence="4">
    <location>
        <begin position="277"/>
        <end position="299"/>
    </location>
</feature>
<dbReference type="PRINTS" id="PR00449">
    <property type="entry name" value="RASTRNSFRMNG"/>
</dbReference>
<dbReference type="SUPFAM" id="SSF52540">
    <property type="entry name" value="P-loop containing nucleoside triphosphate hydrolases"/>
    <property type="match status" value="1"/>
</dbReference>
<dbReference type="InterPro" id="IPR001806">
    <property type="entry name" value="Small_GTPase"/>
</dbReference>
<sequence length="398" mass="45378">MYASRVQSRRQRYGKGHAQEHGHSDRAGVWREGGVQHERTSDDGSGGSLSGTENSATIQEEREVRRFLLLGDGGVGKSTFAKRFTWGHFDHKHEPGVQDVYRKGVVMNGETVSVDFLDFHFDQEEDWPLYEEVLQRVDGYILMFSLMQRSTFESLWAFQRIIRRVKGHSQVIMVLVGNKSDLDGSSLGGLGLTANREVSSEEGVELGRLLDCQYFETSAKSGVGMKQAVGTLLRSLKEERTKKDERARLERKFRLETSRLQEDRRLEQVAECLKLEPRRNHERTEPHESGDVDEEPPLSEEFEIVDLPTKPRAYGSVNVVDLTRLERKDSEETKVEDTQLSGKLRRSKLKSRSRVEVIDIGGPEMEPIDNLGLRRAISRSLRRGASYVGRFRRILATT</sequence>
<dbReference type="GO" id="GO:0003924">
    <property type="term" value="F:GTPase activity"/>
    <property type="evidence" value="ECO:0007669"/>
    <property type="project" value="InterPro"/>
</dbReference>
<name>A0A1B2U6X2_9AGAR</name>
<dbReference type="PROSITE" id="PS51421">
    <property type="entry name" value="RAS"/>
    <property type="match status" value="1"/>
</dbReference>
<dbReference type="GO" id="GO:0005525">
    <property type="term" value="F:GTP binding"/>
    <property type="evidence" value="ECO:0007669"/>
    <property type="project" value="UniProtKB-KW"/>
</dbReference>
<dbReference type="Pfam" id="PF00071">
    <property type="entry name" value="Ras"/>
    <property type="match status" value="1"/>
</dbReference>
<dbReference type="GO" id="GO:0007165">
    <property type="term" value="P:signal transduction"/>
    <property type="evidence" value="ECO:0007669"/>
    <property type="project" value="InterPro"/>
</dbReference>
<dbReference type="SMART" id="SM00175">
    <property type="entry name" value="RAB"/>
    <property type="match status" value="1"/>
</dbReference>
<dbReference type="SMART" id="SM00174">
    <property type="entry name" value="RHO"/>
    <property type="match status" value="1"/>
</dbReference>
<dbReference type="SMART" id="SM00173">
    <property type="entry name" value="RAS"/>
    <property type="match status" value="1"/>
</dbReference>
<comment type="subcellular location">
    <subcellularLocation>
        <location evidence="1">Cell membrane</location>
        <topology evidence="1">Lipid-anchor</topology>
        <orientation evidence="1">Cytoplasmic side</orientation>
    </subcellularLocation>
</comment>
<protein>
    <submittedName>
        <fullName evidence="5">Ras family protein</fullName>
    </submittedName>
</protein>
<dbReference type="Gene3D" id="3.40.50.300">
    <property type="entry name" value="P-loop containing nucleotide triphosphate hydrolases"/>
    <property type="match status" value="1"/>
</dbReference>
<dbReference type="PANTHER" id="PTHR24070">
    <property type="entry name" value="RAS, DI-RAS, AND RHEB FAMILY MEMBERS OF SMALL GTPASE SUPERFAMILY"/>
    <property type="match status" value="1"/>
</dbReference>
<dbReference type="InterPro" id="IPR027417">
    <property type="entry name" value="P-loop_NTPase"/>
</dbReference>
<dbReference type="EMBL" id="KU900117">
    <property type="protein sequence ID" value="AOC97487.1"/>
    <property type="molecule type" value="Genomic_DNA"/>
</dbReference>
<evidence type="ECO:0000256" key="2">
    <source>
        <dbReference type="ARBA" id="ARBA00022741"/>
    </source>
</evidence>
<dbReference type="NCBIfam" id="TIGR00231">
    <property type="entry name" value="small_GTP"/>
    <property type="match status" value="1"/>
</dbReference>
<dbReference type="InterPro" id="IPR020849">
    <property type="entry name" value="Small_GTPase_Ras-type"/>
</dbReference>
<evidence type="ECO:0000256" key="1">
    <source>
        <dbReference type="ARBA" id="ARBA00004342"/>
    </source>
</evidence>
<keyword evidence="2" id="KW-0547">Nucleotide-binding</keyword>
<dbReference type="InterPro" id="IPR005225">
    <property type="entry name" value="Small_GTP-bd"/>
</dbReference>
<evidence type="ECO:0000313" key="5">
    <source>
        <dbReference type="EMBL" id="AOC97487.1"/>
    </source>
</evidence>
<feature type="compositionally biased region" description="Basic and acidic residues" evidence="4">
    <location>
        <begin position="17"/>
        <end position="42"/>
    </location>
</feature>
<organism evidence="5">
    <name type="scientific">Volvariella volvacea</name>
    <dbReference type="NCBI Taxonomy" id="36659"/>
    <lineage>
        <taxon>Eukaryota</taxon>
        <taxon>Fungi</taxon>
        <taxon>Dikarya</taxon>
        <taxon>Basidiomycota</taxon>
        <taxon>Agaricomycotina</taxon>
        <taxon>Agaricomycetes</taxon>
        <taxon>Agaricomycetidae</taxon>
        <taxon>Agaricales</taxon>
        <taxon>Pluteineae</taxon>
        <taxon>Pluteaceae</taxon>
        <taxon>Volvariella</taxon>
    </lineage>
</organism>
<accession>A0A1B2U6X2</accession>
<feature type="compositionally biased region" description="Basic and acidic residues" evidence="4">
    <location>
        <begin position="277"/>
        <end position="290"/>
    </location>
</feature>